<evidence type="ECO:0000313" key="2">
    <source>
        <dbReference type="Proteomes" id="UP000199400"/>
    </source>
</evidence>
<keyword evidence="2" id="KW-1185">Reference proteome</keyword>
<accession>A0A1I1UZ40</accession>
<sequence length="188" mass="20722">MEGKLYIGQVPLGTKRGMVYLILSRDVIPGTTDRVQVGAVRGVQMHETSLEVVELCRIPSRQRDALAAGGLPAVPHVEDKRLRVGKCFAIYELPRGGWDSSRALVDLHLDIGAGDGVKEGDRYEIQGDPFADPINQIVTGFEPLGQCIVQSEVAEEHATCRLDKRQWPTFTRDRALTGGWAVFKARGR</sequence>
<name>A0A1I1UZ40_9BACT</name>
<dbReference type="STRING" id="54.SAMN02745121_01409"/>
<reference evidence="2" key="1">
    <citation type="submission" date="2016-10" db="EMBL/GenBank/DDBJ databases">
        <authorList>
            <person name="Varghese N."/>
            <person name="Submissions S."/>
        </authorList>
    </citation>
    <scope>NUCLEOTIDE SEQUENCE [LARGE SCALE GENOMIC DNA]</scope>
    <source>
        <strain evidence="2">ATCC 25963</strain>
    </source>
</reference>
<dbReference type="AlphaFoldDB" id="A0A1I1UZ40"/>
<dbReference type="EMBL" id="FOMX01000004">
    <property type="protein sequence ID" value="SFD75835.1"/>
    <property type="molecule type" value="Genomic_DNA"/>
</dbReference>
<organism evidence="1 2">
    <name type="scientific">Nannocystis exedens</name>
    <dbReference type="NCBI Taxonomy" id="54"/>
    <lineage>
        <taxon>Bacteria</taxon>
        <taxon>Pseudomonadati</taxon>
        <taxon>Myxococcota</taxon>
        <taxon>Polyangia</taxon>
        <taxon>Nannocystales</taxon>
        <taxon>Nannocystaceae</taxon>
        <taxon>Nannocystis</taxon>
    </lineage>
</organism>
<gene>
    <name evidence="1" type="ORF">SAMN02745121_01409</name>
</gene>
<evidence type="ECO:0000313" key="1">
    <source>
        <dbReference type="EMBL" id="SFD75835.1"/>
    </source>
</evidence>
<protein>
    <submittedName>
        <fullName evidence="1">Uncharacterized protein</fullName>
    </submittedName>
</protein>
<dbReference type="Proteomes" id="UP000199400">
    <property type="component" value="Unassembled WGS sequence"/>
</dbReference>
<proteinExistence type="predicted"/>